<proteinExistence type="inferred from homology"/>
<dbReference type="NCBIfam" id="NF001911">
    <property type="entry name" value="PRK00685.1"/>
    <property type="match status" value="1"/>
</dbReference>
<dbReference type="Gene3D" id="3.60.15.10">
    <property type="entry name" value="Ribonuclease Z/Hydroxyacylglutathione hydrolase-like"/>
    <property type="match status" value="1"/>
</dbReference>
<dbReference type="Pfam" id="PF13483">
    <property type="entry name" value="Lactamase_B_3"/>
    <property type="match status" value="1"/>
</dbReference>
<evidence type="ECO:0000313" key="4">
    <source>
        <dbReference type="EMBL" id="GAA4374875.1"/>
    </source>
</evidence>
<dbReference type="HAMAP" id="MF_00457">
    <property type="entry name" value="UPF0173"/>
    <property type="match status" value="1"/>
</dbReference>
<dbReference type="RefSeq" id="WP_345221425.1">
    <property type="nucleotide sequence ID" value="NZ_BAABHA010000002.1"/>
</dbReference>
<protein>
    <recommendedName>
        <fullName evidence="2">UPF0173 metal-dependent hydrolase GCM10023186_06870</fullName>
    </recommendedName>
</protein>
<dbReference type="SMART" id="SM00849">
    <property type="entry name" value="Lactamase_B"/>
    <property type="match status" value="1"/>
</dbReference>
<dbReference type="InterPro" id="IPR001279">
    <property type="entry name" value="Metallo-B-lactamas"/>
</dbReference>
<comment type="caution">
    <text evidence="4">The sequence shown here is derived from an EMBL/GenBank/DDBJ whole genome shotgun (WGS) entry which is preliminary data.</text>
</comment>
<sequence>MKLTYYGHSCFLLETGGSRLLFDPFIRPNPLAKDIDVEKIEADYILLSHGHGDHVADAEEIGKRTGAQLVGMFEVLAWFEAKGLKADLKMNLGGKVALPFGTVKMVPAAHSSSMPDGSYGGVAGGFIIESEGKTLYFAGDTALSYDMKLIGEQHSVDVALLPIGDHFTMGVADALTAASWLNCFRIIGMHYDTFPPIAVDDDKAMDQAMLAGKELVLMKIGQTLSL</sequence>
<feature type="domain" description="Metallo-beta-lactamase" evidence="3">
    <location>
        <begin position="7"/>
        <end position="190"/>
    </location>
</feature>
<dbReference type="SUPFAM" id="SSF56281">
    <property type="entry name" value="Metallo-hydrolase/oxidoreductase"/>
    <property type="match status" value="1"/>
</dbReference>
<dbReference type="InterPro" id="IPR022877">
    <property type="entry name" value="UPF0173"/>
</dbReference>
<evidence type="ECO:0000313" key="5">
    <source>
        <dbReference type="Proteomes" id="UP001500454"/>
    </source>
</evidence>
<accession>A0ABP8IV11</accession>
<evidence type="ECO:0000259" key="3">
    <source>
        <dbReference type="SMART" id="SM00849"/>
    </source>
</evidence>
<dbReference type="EMBL" id="BAABHA010000002">
    <property type="protein sequence ID" value="GAA4374875.1"/>
    <property type="molecule type" value="Genomic_DNA"/>
</dbReference>
<reference evidence="5" key="1">
    <citation type="journal article" date="2019" name="Int. J. Syst. Evol. Microbiol.">
        <title>The Global Catalogue of Microorganisms (GCM) 10K type strain sequencing project: providing services to taxonomists for standard genome sequencing and annotation.</title>
        <authorList>
            <consortium name="The Broad Institute Genomics Platform"/>
            <consortium name="The Broad Institute Genome Sequencing Center for Infectious Disease"/>
            <person name="Wu L."/>
            <person name="Ma J."/>
        </authorList>
    </citation>
    <scope>NUCLEOTIDE SEQUENCE [LARGE SCALE GENOMIC DNA]</scope>
    <source>
        <strain evidence="5">JCM 17924</strain>
    </source>
</reference>
<organism evidence="4 5">
    <name type="scientific">Hymenobacter koreensis</name>
    <dbReference type="NCBI Taxonomy" id="1084523"/>
    <lineage>
        <taxon>Bacteria</taxon>
        <taxon>Pseudomonadati</taxon>
        <taxon>Bacteroidota</taxon>
        <taxon>Cytophagia</taxon>
        <taxon>Cytophagales</taxon>
        <taxon>Hymenobacteraceae</taxon>
        <taxon>Hymenobacter</taxon>
    </lineage>
</organism>
<keyword evidence="1 2" id="KW-0378">Hydrolase</keyword>
<name>A0ABP8IV11_9BACT</name>
<dbReference type="PANTHER" id="PTHR43546">
    <property type="entry name" value="UPF0173 METAL-DEPENDENT HYDROLASE MJ1163-RELATED"/>
    <property type="match status" value="1"/>
</dbReference>
<evidence type="ECO:0000256" key="1">
    <source>
        <dbReference type="ARBA" id="ARBA00022801"/>
    </source>
</evidence>
<keyword evidence="5" id="KW-1185">Reference proteome</keyword>
<comment type="similarity">
    <text evidence="2">Belongs to the UPF0173 family.</text>
</comment>
<dbReference type="InterPro" id="IPR050114">
    <property type="entry name" value="UPF0173_UPF0282_UlaG_hydrolase"/>
</dbReference>
<dbReference type="Proteomes" id="UP001500454">
    <property type="component" value="Unassembled WGS sequence"/>
</dbReference>
<gene>
    <name evidence="4" type="ORF">GCM10023186_06870</name>
</gene>
<dbReference type="InterPro" id="IPR036866">
    <property type="entry name" value="RibonucZ/Hydroxyglut_hydro"/>
</dbReference>
<evidence type="ECO:0000256" key="2">
    <source>
        <dbReference type="HAMAP-Rule" id="MF_00457"/>
    </source>
</evidence>
<dbReference type="GO" id="GO:0016787">
    <property type="term" value="F:hydrolase activity"/>
    <property type="evidence" value="ECO:0007669"/>
    <property type="project" value="UniProtKB-KW"/>
</dbReference>
<dbReference type="PANTHER" id="PTHR43546:SF3">
    <property type="entry name" value="UPF0173 METAL-DEPENDENT HYDROLASE MJ1163"/>
    <property type="match status" value="1"/>
</dbReference>